<feature type="non-terminal residue" evidence="2">
    <location>
        <position position="52"/>
    </location>
</feature>
<dbReference type="EMBL" id="CAJOAX010008737">
    <property type="protein sequence ID" value="CAF4041169.1"/>
    <property type="molecule type" value="Genomic_DNA"/>
</dbReference>
<evidence type="ECO:0000313" key="3">
    <source>
        <dbReference type="Proteomes" id="UP000663823"/>
    </source>
</evidence>
<comment type="caution">
    <text evidence="2">The sequence shown here is derived from an EMBL/GenBank/DDBJ whole genome shotgun (WGS) entry which is preliminary data.</text>
</comment>
<dbReference type="Pfam" id="PF23226">
    <property type="entry name" value="Exo_endo_phos_PGAP2IP"/>
    <property type="match status" value="1"/>
</dbReference>
<sequence>QRYLTAAVWTVDFGYDNNAHPSLDRLASVLADTDADLIGLLERDTAKPLFWK</sequence>
<dbReference type="Proteomes" id="UP000663823">
    <property type="component" value="Unassembled WGS sequence"/>
</dbReference>
<gene>
    <name evidence="2" type="ORF">OTI717_LOCUS31135</name>
</gene>
<proteinExistence type="predicted"/>
<feature type="domain" description="PGAP2IP C-terminal nuclease-like" evidence="1">
    <location>
        <begin position="2"/>
        <end position="49"/>
    </location>
</feature>
<name>A0A819R4M0_9BILA</name>
<organism evidence="2 3">
    <name type="scientific">Rotaria sordida</name>
    <dbReference type="NCBI Taxonomy" id="392033"/>
    <lineage>
        <taxon>Eukaryota</taxon>
        <taxon>Metazoa</taxon>
        <taxon>Spiralia</taxon>
        <taxon>Gnathifera</taxon>
        <taxon>Rotifera</taxon>
        <taxon>Eurotatoria</taxon>
        <taxon>Bdelloidea</taxon>
        <taxon>Philodinida</taxon>
        <taxon>Philodinidae</taxon>
        <taxon>Rotaria</taxon>
    </lineage>
</organism>
<dbReference type="AlphaFoldDB" id="A0A819R4M0"/>
<evidence type="ECO:0000313" key="2">
    <source>
        <dbReference type="EMBL" id="CAF4041169.1"/>
    </source>
</evidence>
<reference evidence="2" key="1">
    <citation type="submission" date="2021-02" db="EMBL/GenBank/DDBJ databases">
        <authorList>
            <person name="Nowell W R."/>
        </authorList>
    </citation>
    <scope>NUCLEOTIDE SEQUENCE</scope>
</reference>
<protein>
    <recommendedName>
        <fullName evidence="1">PGAP2IP C-terminal nuclease-like domain-containing protein</fullName>
    </recommendedName>
</protein>
<dbReference type="InterPro" id="IPR057315">
    <property type="entry name" value="Exo_endo_phos_PGAP2IP_C"/>
</dbReference>
<evidence type="ECO:0000259" key="1">
    <source>
        <dbReference type="Pfam" id="PF23226"/>
    </source>
</evidence>
<accession>A0A819R4M0</accession>